<dbReference type="Proteomes" id="UP000249748">
    <property type="component" value="Unassembled WGS sequence"/>
</dbReference>
<sequence>MASEPKTYVSGGRVLASPPITVRIIRFVENIYLFLGLYIVSLFSLDPYTAAQNSRFNVTQSGKTPNTRARWGSGGGGGGGSWGPGGGGGGGGGPRIGRVDDIRGPEFGMACRRVVYDALCRNHQVHYHTMTTPQTDAEWATLISSVQQSLPTTFPSYDISSEINRTIDHTQLALTATEQQIDDLCQEAIQHQFATVCVRLNHVFRAVQNLKEHPAVGVACVVGFHEGTYKTDEKTAEAKEAVKLGASELDMVLNYPLLQEGKFKDVYADVLEVRKAAPAPVGLKVILETSQLTREQIIAGSVLACVAGADYIKTSTGFSGPGANLENVALMRETANLVGKGTKVKASGGVRSAEDCRKMLQAGAARIGSSSGVKIMQEETTGIASSGSGSVPFHPLLPLLHPSPSLSASSCCPAMRRPNYKRRKTTHEDSPPSHHNGTINSLFTEKPSAVFHPKGGRSHTLSVAIPGSIIANAHSVEQKTLLAGVIARALAVFCVDEVVVFDDDEYGAYYDFQEHKDHNDSPIAKTRNQMDGGASSPKAYTANSDPSHFLTHILSYLETPPYLRKHLFPIHPNLRTAGLLPSLDMPHHLRANEWCDFREGIVVSSPDRYSARNRHSTSKVTQMGNDHQFHHRNGSINNGPATIVDTGLTQKIFLPNVHLPEHARVTVRFPQHGFPYAEPVHSSTPRVEAGYYWGYYVRRCRSLSSVFTECPYDGGYDLSFGTSERGMSISTVLEEKPQQAHDRYEQHHIPCGEQHLPDFQHILVVFGGVAGIEAAVRNDPQLRGMAIRPSDADKLFDYWVNFLPGQGSRTIRTEEAVWMGLTSLHGLFDGTHQLRKTHRHHHDG</sequence>
<organism evidence="1 2">
    <name type="scientific">Aspergillus costaricaensis CBS 115574</name>
    <dbReference type="NCBI Taxonomy" id="1448317"/>
    <lineage>
        <taxon>Eukaryota</taxon>
        <taxon>Fungi</taxon>
        <taxon>Dikarya</taxon>
        <taxon>Ascomycota</taxon>
        <taxon>Pezizomycotina</taxon>
        <taxon>Eurotiomycetes</taxon>
        <taxon>Eurotiomycetidae</taxon>
        <taxon>Eurotiales</taxon>
        <taxon>Aspergillaceae</taxon>
        <taxon>Aspergillus</taxon>
        <taxon>Aspergillus subgen. Circumdati</taxon>
    </lineage>
</organism>
<gene>
    <name evidence="1" type="ORF">BO79DRAFT_187979</name>
</gene>
<accession>A0ACD1IRB5</accession>
<evidence type="ECO:0000313" key="1">
    <source>
        <dbReference type="EMBL" id="RAK92603.1"/>
    </source>
</evidence>
<reference evidence="1" key="1">
    <citation type="submission" date="2018-02" db="EMBL/GenBank/DDBJ databases">
        <title>The genomes of Aspergillus section Nigri reveals drivers in fungal speciation.</title>
        <authorList>
            <consortium name="DOE Joint Genome Institute"/>
            <person name="Vesth T.C."/>
            <person name="Nybo J."/>
            <person name="Theobald S."/>
            <person name="Brandl J."/>
            <person name="Frisvad J.C."/>
            <person name="Nielsen K.F."/>
            <person name="Lyhne E.K."/>
            <person name="Kogle M.E."/>
            <person name="Kuo A."/>
            <person name="Riley R."/>
            <person name="Clum A."/>
            <person name="Nolan M."/>
            <person name="Lipzen A."/>
            <person name="Salamov A."/>
            <person name="Henrissat B."/>
            <person name="Wiebenga A."/>
            <person name="De vries R.P."/>
            <person name="Grigoriev I.V."/>
            <person name="Mortensen U.H."/>
            <person name="Andersen M.R."/>
            <person name="Baker S.E."/>
        </authorList>
    </citation>
    <scope>NUCLEOTIDE SEQUENCE</scope>
    <source>
        <strain evidence="1">CBS 115574</strain>
    </source>
</reference>
<name>A0ACD1IRB5_9EURO</name>
<proteinExistence type="predicted"/>
<dbReference type="EMBL" id="KZ824538">
    <property type="protein sequence ID" value="RAK92603.1"/>
    <property type="molecule type" value="Genomic_DNA"/>
</dbReference>
<evidence type="ECO:0000313" key="2">
    <source>
        <dbReference type="Proteomes" id="UP000249748"/>
    </source>
</evidence>
<protein>
    <submittedName>
        <fullName evidence="1">DUF171-domain-containing protein</fullName>
    </submittedName>
</protein>
<keyword evidence="2" id="KW-1185">Reference proteome</keyword>